<organism evidence="5 6">
    <name type="scientific">Castilleja foliolosa</name>
    <dbReference type="NCBI Taxonomy" id="1961234"/>
    <lineage>
        <taxon>Eukaryota</taxon>
        <taxon>Viridiplantae</taxon>
        <taxon>Streptophyta</taxon>
        <taxon>Embryophyta</taxon>
        <taxon>Tracheophyta</taxon>
        <taxon>Spermatophyta</taxon>
        <taxon>Magnoliopsida</taxon>
        <taxon>eudicotyledons</taxon>
        <taxon>Gunneridae</taxon>
        <taxon>Pentapetalae</taxon>
        <taxon>asterids</taxon>
        <taxon>lamiids</taxon>
        <taxon>Lamiales</taxon>
        <taxon>Orobanchaceae</taxon>
        <taxon>Pedicularideae</taxon>
        <taxon>Castillejinae</taxon>
        <taxon>Castilleja</taxon>
    </lineage>
</organism>
<reference evidence="6" key="1">
    <citation type="journal article" date="2024" name="IScience">
        <title>Strigolactones Initiate the Formation of Haustorium-like Structures in Castilleja.</title>
        <authorList>
            <person name="Buerger M."/>
            <person name="Peterson D."/>
            <person name="Chory J."/>
        </authorList>
    </citation>
    <scope>NUCLEOTIDE SEQUENCE [LARGE SCALE GENOMIC DNA]</scope>
</reference>
<feature type="transmembrane region" description="Helical" evidence="4">
    <location>
        <begin position="225"/>
        <end position="247"/>
    </location>
</feature>
<gene>
    <name evidence="5" type="ORF">CASFOL_016073</name>
</gene>
<dbReference type="PANTHER" id="PTHR31218">
    <property type="entry name" value="WAT1-RELATED PROTEIN"/>
    <property type="match status" value="1"/>
</dbReference>
<feature type="transmembrane region" description="Helical" evidence="4">
    <location>
        <begin position="291"/>
        <end position="309"/>
    </location>
</feature>
<keyword evidence="2 4" id="KW-1133">Transmembrane helix</keyword>
<sequence length="330" mass="36494">MILVQFTYVGMSILSKATITRGMNLYRQVFSREKNSGSTVTGLNIHIGASMFSKASSYESVCVCRLSTSSCRRSFGSLRVLSRQENSGSTVINFIIENSPGFYRDHIEPESLVLCVQGCICNVCNSLNQHEPSYYVCLSYVLQESLSKRQTHGVVKVIASAISLLGALICTFAGGPALYSDNGNANSHLSEQSHSKRDWVVGSFIVLAANSAWCLWLIMAPSKPIILRLVALQCFFSCLWSAVWAYANERNLESWKIDYNINLFSIIYIGVVINAIMYWLQVWVAYKKGPVFTGSLALVITATLLSVPVSRDSTPLGKCLWAIQTLCICQ</sequence>
<feature type="transmembrane region" description="Helical" evidence="4">
    <location>
        <begin position="259"/>
        <end position="279"/>
    </location>
</feature>
<dbReference type="AlphaFoldDB" id="A0ABD3DFI2"/>
<evidence type="ECO:0000256" key="3">
    <source>
        <dbReference type="ARBA" id="ARBA00023136"/>
    </source>
</evidence>
<keyword evidence="3 4" id="KW-0472">Membrane</keyword>
<keyword evidence="6" id="KW-1185">Reference proteome</keyword>
<evidence type="ECO:0000256" key="2">
    <source>
        <dbReference type="ARBA" id="ARBA00022989"/>
    </source>
</evidence>
<keyword evidence="1 4" id="KW-0812">Transmembrane</keyword>
<comment type="caution">
    <text evidence="5">The sequence shown here is derived from an EMBL/GenBank/DDBJ whole genome shotgun (WGS) entry which is preliminary data.</text>
</comment>
<dbReference type="Proteomes" id="UP001632038">
    <property type="component" value="Unassembled WGS sequence"/>
</dbReference>
<feature type="transmembrane region" description="Helical" evidence="4">
    <location>
        <begin position="199"/>
        <end position="218"/>
    </location>
</feature>
<dbReference type="EMBL" id="JAVIJP010000017">
    <property type="protein sequence ID" value="KAL3641105.1"/>
    <property type="molecule type" value="Genomic_DNA"/>
</dbReference>
<proteinExistence type="predicted"/>
<evidence type="ECO:0000313" key="6">
    <source>
        <dbReference type="Proteomes" id="UP001632038"/>
    </source>
</evidence>
<evidence type="ECO:0000256" key="1">
    <source>
        <dbReference type="ARBA" id="ARBA00022692"/>
    </source>
</evidence>
<accession>A0ABD3DFI2</accession>
<dbReference type="InterPro" id="IPR030184">
    <property type="entry name" value="WAT1-related"/>
</dbReference>
<feature type="transmembrane region" description="Helical" evidence="4">
    <location>
        <begin position="157"/>
        <end position="179"/>
    </location>
</feature>
<protein>
    <recommendedName>
        <fullName evidence="7">Magnesium transporter</fullName>
    </recommendedName>
</protein>
<evidence type="ECO:0008006" key="7">
    <source>
        <dbReference type="Google" id="ProtNLM"/>
    </source>
</evidence>
<evidence type="ECO:0000313" key="5">
    <source>
        <dbReference type="EMBL" id="KAL3641105.1"/>
    </source>
</evidence>
<name>A0ABD3DFI2_9LAMI</name>
<evidence type="ECO:0000256" key="4">
    <source>
        <dbReference type="SAM" id="Phobius"/>
    </source>
</evidence>